<organism evidence="7 8">
    <name type="scientific">Fulvivirga imtechensis AK7</name>
    <dbReference type="NCBI Taxonomy" id="1237149"/>
    <lineage>
        <taxon>Bacteria</taxon>
        <taxon>Pseudomonadati</taxon>
        <taxon>Bacteroidota</taxon>
        <taxon>Cytophagia</taxon>
        <taxon>Cytophagales</taxon>
        <taxon>Fulvivirgaceae</taxon>
        <taxon>Fulvivirga</taxon>
    </lineage>
</organism>
<dbReference type="RefSeq" id="WP_009578054.1">
    <property type="nucleotide sequence ID" value="NZ_AMZN01000006.1"/>
</dbReference>
<keyword evidence="2" id="KW-0479">Metal-binding</keyword>
<keyword evidence="3" id="KW-0249">Electron transport</keyword>
<dbReference type="GO" id="GO:0046872">
    <property type="term" value="F:metal ion binding"/>
    <property type="evidence" value="ECO:0007669"/>
    <property type="project" value="UniProtKB-KW"/>
</dbReference>
<evidence type="ECO:0000256" key="5">
    <source>
        <dbReference type="ARBA" id="ARBA00023014"/>
    </source>
</evidence>
<keyword evidence="4" id="KW-0408">Iron</keyword>
<name>L8JWN4_9BACT</name>
<reference evidence="7 8" key="1">
    <citation type="submission" date="2012-12" db="EMBL/GenBank/DDBJ databases">
        <title>Genome assembly of Fulvivirga imtechensis AK7.</title>
        <authorList>
            <person name="Nupur N."/>
            <person name="Khatri I."/>
            <person name="Kumar R."/>
            <person name="Subramanian S."/>
            <person name="Pinnaka A."/>
        </authorList>
    </citation>
    <scope>NUCLEOTIDE SEQUENCE [LARGE SCALE GENOMIC DNA]</scope>
    <source>
        <strain evidence="7 8">AK7</strain>
    </source>
</reference>
<accession>L8JWN4</accession>
<evidence type="ECO:0000256" key="4">
    <source>
        <dbReference type="ARBA" id="ARBA00023004"/>
    </source>
</evidence>
<evidence type="ECO:0000256" key="1">
    <source>
        <dbReference type="ARBA" id="ARBA00022448"/>
    </source>
</evidence>
<sequence>MIRIIQYRDKCIGCNACVEAAPDRWRISRQDGKSILVGGKQKKNTYSVLVSDIELPENLRAATHCPVNIIKVNE</sequence>
<dbReference type="SUPFAM" id="SSF54862">
    <property type="entry name" value="4Fe-4S ferredoxins"/>
    <property type="match status" value="1"/>
</dbReference>
<dbReference type="Gene3D" id="3.30.70.20">
    <property type="match status" value="1"/>
</dbReference>
<evidence type="ECO:0000259" key="6">
    <source>
        <dbReference type="PROSITE" id="PS51379"/>
    </source>
</evidence>
<dbReference type="Pfam" id="PF13459">
    <property type="entry name" value="Fer4_15"/>
    <property type="match status" value="1"/>
</dbReference>
<dbReference type="eggNOG" id="COG1141">
    <property type="taxonomic scope" value="Bacteria"/>
</dbReference>
<dbReference type="OrthoDB" id="1524937at2"/>
<dbReference type="InterPro" id="IPR017896">
    <property type="entry name" value="4Fe4S_Fe-S-bd"/>
</dbReference>
<keyword evidence="1" id="KW-0813">Transport</keyword>
<dbReference type="EMBL" id="AMZN01000006">
    <property type="protein sequence ID" value="ELR73466.1"/>
    <property type="molecule type" value="Genomic_DNA"/>
</dbReference>
<keyword evidence="5" id="KW-0411">Iron-sulfur</keyword>
<dbReference type="Proteomes" id="UP000011135">
    <property type="component" value="Unassembled WGS sequence"/>
</dbReference>
<comment type="caution">
    <text evidence="7">The sequence shown here is derived from an EMBL/GenBank/DDBJ whole genome shotgun (WGS) entry which is preliminary data.</text>
</comment>
<gene>
    <name evidence="7" type="ORF">C900_04318</name>
</gene>
<dbReference type="STRING" id="1237149.C900_04318"/>
<dbReference type="GO" id="GO:0051536">
    <property type="term" value="F:iron-sulfur cluster binding"/>
    <property type="evidence" value="ECO:0007669"/>
    <property type="project" value="UniProtKB-KW"/>
</dbReference>
<dbReference type="PROSITE" id="PS51379">
    <property type="entry name" value="4FE4S_FER_2"/>
    <property type="match status" value="1"/>
</dbReference>
<dbReference type="PANTHER" id="PTHR36923:SF3">
    <property type="entry name" value="FERREDOXIN"/>
    <property type="match status" value="1"/>
</dbReference>
<dbReference type="PANTHER" id="PTHR36923">
    <property type="entry name" value="FERREDOXIN"/>
    <property type="match status" value="1"/>
</dbReference>
<evidence type="ECO:0000313" key="7">
    <source>
        <dbReference type="EMBL" id="ELR73466.1"/>
    </source>
</evidence>
<proteinExistence type="predicted"/>
<keyword evidence="8" id="KW-1185">Reference proteome</keyword>
<dbReference type="InterPro" id="IPR051269">
    <property type="entry name" value="Fe-S_cluster_ET"/>
</dbReference>
<evidence type="ECO:0000256" key="2">
    <source>
        <dbReference type="ARBA" id="ARBA00022723"/>
    </source>
</evidence>
<dbReference type="AlphaFoldDB" id="L8JWN4"/>
<evidence type="ECO:0000313" key="8">
    <source>
        <dbReference type="Proteomes" id="UP000011135"/>
    </source>
</evidence>
<feature type="domain" description="4Fe-4S ferredoxin-type" evidence="6">
    <location>
        <begin position="2"/>
        <end position="30"/>
    </location>
</feature>
<protein>
    <submittedName>
        <fullName evidence="7">Ferredoxin III</fullName>
    </submittedName>
</protein>
<evidence type="ECO:0000256" key="3">
    <source>
        <dbReference type="ARBA" id="ARBA00022982"/>
    </source>
</evidence>